<dbReference type="OrthoDB" id="7055074at2"/>
<dbReference type="InterPro" id="IPR020904">
    <property type="entry name" value="Sc_DH/Rdtase_CS"/>
</dbReference>
<dbReference type="RefSeq" id="WP_135440711.1">
    <property type="nucleotide sequence ID" value="NZ_SRLE01000001.1"/>
</dbReference>
<dbReference type="Gene3D" id="3.40.50.720">
    <property type="entry name" value="NAD(P)-binding Rossmann-like Domain"/>
    <property type="match status" value="1"/>
</dbReference>
<dbReference type="InterPro" id="IPR036291">
    <property type="entry name" value="NAD(P)-bd_dom_sf"/>
</dbReference>
<dbReference type="SMART" id="SM00822">
    <property type="entry name" value="PKS_KR"/>
    <property type="match status" value="1"/>
</dbReference>
<comment type="caution">
    <text evidence="4">The sequence shown here is derived from an EMBL/GenBank/DDBJ whole genome shotgun (WGS) entry which is preliminary data.</text>
</comment>
<gene>
    <name evidence="4" type="ORF">E4634_00880</name>
</gene>
<dbReference type="Proteomes" id="UP000298050">
    <property type="component" value="Unassembled WGS sequence"/>
</dbReference>
<dbReference type="AlphaFoldDB" id="A0A4Z0M9H1"/>
<dbReference type="InterPro" id="IPR057326">
    <property type="entry name" value="KR_dom"/>
</dbReference>
<name>A0A4Z0M9H1_9GAMM</name>
<keyword evidence="2" id="KW-0560">Oxidoreductase</keyword>
<evidence type="ECO:0000313" key="4">
    <source>
        <dbReference type="EMBL" id="TGD76134.1"/>
    </source>
</evidence>
<evidence type="ECO:0000256" key="1">
    <source>
        <dbReference type="ARBA" id="ARBA00006484"/>
    </source>
</evidence>
<protein>
    <submittedName>
        <fullName evidence="4">SDR family oxidoreductase</fullName>
    </submittedName>
</protein>
<dbReference type="InterPro" id="IPR002347">
    <property type="entry name" value="SDR_fam"/>
</dbReference>
<comment type="similarity">
    <text evidence="1">Belongs to the short-chain dehydrogenases/reductases (SDR) family.</text>
</comment>
<dbReference type="PROSITE" id="PS00061">
    <property type="entry name" value="ADH_SHORT"/>
    <property type="match status" value="1"/>
</dbReference>
<sequence>MTPADRKQVAFITGASSGIGKATAELFLRAGYAVALVDVNDTAGKQVQEAFAAIGECHFFQCDVSDDAMVKSAVQACVDRLGPITAAFNAAGIDGDLGKPTAETSPENWHRVIAINLTGVWHCMRHQIPVMLEHGGGTIVNCASVAGLVGAPGLPPYVASKHGVVGLTRTAALEYARQGVRINAVCPGLIDTPMASGSMGPEVQAALVEQSPIGRLGQPAEVGQTVLWLCGEQSSFVTGQAIAVDGAWTVM</sequence>
<dbReference type="EMBL" id="SRLE01000001">
    <property type="protein sequence ID" value="TGD76134.1"/>
    <property type="molecule type" value="Genomic_DNA"/>
</dbReference>
<dbReference type="GO" id="GO:0016491">
    <property type="term" value="F:oxidoreductase activity"/>
    <property type="evidence" value="ECO:0007669"/>
    <property type="project" value="UniProtKB-KW"/>
</dbReference>
<proteinExistence type="inferred from homology"/>
<evidence type="ECO:0000313" key="5">
    <source>
        <dbReference type="Proteomes" id="UP000298050"/>
    </source>
</evidence>
<dbReference type="SUPFAM" id="SSF51735">
    <property type="entry name" value="NAD(P)-binding Rossmann-fold domains"/>
    <property type="match status" value="1"/>
</dbReference>
<evidence type="ECO:0000259" key="3">
    <source>
        <dbReference type="SMART" id="SM00822"/>
    </source>
</evidence>
<dbReference type="FunFam" id="3.40.50.720:FF:000084">
    <property type="entry name" value="Short-chain dehydrogenase reductase"/>
    <property type="match status" value="1"/>
</dbReference>
<organism evidence="4 5">
    <name type="scientific">Mangrovimicrobium sediminis</name>
    <dbReference type="NCBI Taxonomy" id="2562682"/>
    <lineage>
        <taxon>Bacteria</taxon>
        <taxon>Pseudomonadati</taxon>
        <taxon>Pseudomonadota</taxon>
        <taxon>Gammaproteobacteria</taxon>
        <taxon>Cellvibrionales</taxon>
        <taxon>Halieaceae</taxon>
        <taxon>Mangrovimicrobium</taxon>
    </lineage>
</organism>
<dbReference type="Pfam" id="PF13561">
    <property type="entry name" value="adh_short_C2"/>
    <property type="match status" value="1"/>
</dbReference>
<dbReference type="PRINTS" id="PR00080">
    <property type="entry name" value="SDRFAMILY"/>
</dbReference>
<evidence type="ECO:0000256" key="2">
    <source>
        <dbReference type="ARBA" id="ARBA00023002"/>
    </source>
</evidence>
<dbReference type="CDD" id="cd05233">
    <property type="entry name" value="SDR_c"/>
    <property type="match status" value="1"/>
</dbReference>
<accession>A0A4Z0M9H1</accession>
<reference evidence="4 5" key="1">
    <citation type="submission" date="2019-04" db="EMBL/GenBank/DDBJ databases">
        <title>Taxonomy of novel Haliea sp. from mangrove soil of West Coast of India.</title>
        <authorList>
            <person name="Verma A."/>
            <person name="Kumar P."/>
            <person name="Krishnamurthi S."/>
        </authorList>
    </citation>
    <scope>NUCLEOTIDE SEQUENCE [LARGE SCALE GENOMIC DNA]</scope>
    <source>
        <strain evidence="4 5">SAOS-164</strain>
    </source>
</reference>
<dbReference type="PANTHER" id="PTHR24321">
    <property type="entry name" value="DEHYDROGENASES, SHORT CHAIN"/>
    <property type="match status" value="1"/>
</dbReference>
<keyword evidence="5" id="KW-1185">Reference proteome</keyword>
<feature type="domain" description="Ketoreductase" evidence="3">
    <location>
        <begin position="8"/>
        <end position="196"/>
    </location>
</feature>
<dbReference type="PANTHER" id="PTHR24321:SF12">
    <property type="entry name" value="SHORT-CHAIN DEHYDROGENASE_REDUCTASE FAMILY, PUTATIVE (AFU_ORTHOLOGUE AFUA_5G14340)-RELATED"/>
    <property type="match status" value="1"/>
</dbReference>
<dbReference type="PRINTS" id="PR00081">
    <property type="entry name" value="GDHRDH"/>
</dbReference>